<proteinExistence type="predicted"/>
<name>A0A0K1PSF6_9BACT</name>
<keyword evidence="2" id="KW-1185">Reference proteome</keyword>
<dbReference type="AlphaFoldDB" id="A0A0K1PSF6"/>
<sequence>MNDFIDDETTRVAPTHAVEIAGVSRRFLQRLAARLGIRASEVGADPSDLDGGDE</sequence>
<dbReference type="STRING" id="1391654.AKJ09_02955"/>
<dbReference type="EMBL" id="CP012333">
    <property type="protein sequence ID" value="AKU96291.1"/>
    <property type="molecule type" value="Genomic_DNA"/>
</dbReference>
<dbReference type="RefSeq" id="WP_169927516.1">
    <property type="nucleotide sequence ID" value="NZ_CP012333.1"/>
</dbReference>
<reference evidence="1 2" key="1">
    <citation type="submission" date="2015-08" db="EMBL/GenBank/DDBJ databases">
        <authorList>
            <person name="Babu N.S."/>
            <person name="Beckwith C.J."/>
            <person name="Beseler K.G."/>
            <person name="Brison A."/>
            <person name="Carone J.V."/>
            <person name="Caskin T.P."/>
            <person name="Diamond M."/>
            <person name="Durham M.E."/>
            <person name="Foxe J.M."/>
            <person name="Go M."/>
            <person name="Henderson B.A."/>
            <person name="Jones I.B."/>
            <person name="McGettigan J.A."/>
            <person name="Micheletti S.J."/>
            <person name="Nasrallah M.E."/>
            <person name="Ortiz D."/>
            <person name="Piller C.R."/>
            <person name="Privatt S.R."/>
            <person name="Schneider S.L."/>
            <person name="Sharp S."/>
            <person name="Smith T.C."/>
            <person name="Stanton J.D."/>
            <person name="Ullery H.E."/>
            <person name="Wilson R.J."/>
            <person name="Serrano M.G."/>
            <person name="Buck G."/>
            <person name="Lee V."/>
            <person name="Wang Y."/>
            <person name="Carvalho R."/>
            <person name="Voegtly L."/>
            <person name="Shi R."/>
            <person name="Duckworth R."/>
            <person name="Johnson A."/>
            <person name="Loviza R."/>
            <person name="Walstead R."/>
            <person name="Shah Z."/>
            <person name="Kiflezghi M."/>
            <person name="Wade K."/>
            <person name="Ball S.L."/>
            <person name="Bradley K.W."/>
            <person name="Asai D.J."/>
            <person name="Bowman C.A."/>
            <person name="Russell D.A."/>
            <person name="Pope W.H."/>
            <person name="Jacobs-Sera D."/>
            <person name="Hendrix R.W."/>
            <person name="Hatfull G.F."/>
        </authorList>
    </citation>
    <scope>NUCLEOTIDE SEQUENCE [LARGE SCALE GENOMIC DNA]</scope>
    <source>
        <strain evidence="1 2">DSM 27648</strain>
    </source>
</reference>
<protein>
    <submittedName>
        <fullName evidence="1">Uncharacterized protein</fullName>
    </submittedName>
</protein>
<organism evidence="1 2">
    <name type="scientific">Labilithrix luteola</name>
    <dbReference type="NCBI Taxonomy" id="1391654"/>
    <lineage>
        <taxon>Bacteria</taxon>
        <taxon>Pseudomonadati</taxon>
        <taxon>Myxococcota</taxon>
        <taxon>Polyangia</taxon>
        <taxon>Polyangiales</taxon>
        <taxon>Labilitrichaceae</taxon>
        <taxon>Labilithrix</taxon>
    </lineage>
</organism>
<dbReference type="Proteomes" id="UP000064967">
    <property type="component" value="Chromosome"/>
</dbReference>
<gene>
    <name evidence="1" type="ORF">AKJ09_02955</name>
</gene>
<dbReference type="KEGG" id="llu:AKJ09_02955"/>
<evidence type="ECO:0000313" key="1">
    <source>
        <dbReference type="EMBL" id="AKU96291.1"/>
    </source>
</evidence>
<evidence type="ECO:0000313" key="2">
    <source>
        <dbReference type="Proteomes" id="UP000064967"/>
    </source>
</evidence>
<accession>A0A0K1PSF6</accession>